<evidence type="ECO:0000256" key="1">
    <source>
        <dbReference type="ARBA" id="ARBA00004926"/>
    </source>
</evidence>
<evidence type="ECO:0000256" key="6">
    <source>
        <dbReference type="ARBA" id="ARBA00029321"/>
    </source>
</evidence>
<evidence type="ECO:0000313" key="8">
    <source>
        <dbReference type="EMBL" id="KKR42514.1"/>
    </source>
</evidence>
<evidence type="ECO:0000256" key="2">
    <source>
        <dbReference type="ARBA" id="ARBA00006542"/>
    </source>
</evidence>
<dbReference type="InterPro" id="IPR014710">
    <property type="entry name" value="RmlC-like_jellyroll"/>
</dbReference>
<dbReference type="GO" id="GO:0006096">
    <property type="term" value="P:glycolytic process"/>
    <property type="evidence" value="ECO:0007669"/>
    <property type="project" value="UniProtKB-UniPathway"/>
</dbReference>
<dbReference type="Pfam" id="PF06560">
    <property type="entry name" value="GPI"/>
    <property type="match status" value="1"/>
</dbReference>
<dbReference type="GO" id="GO:0004347">
    <property type="term" value="F:glucose-6-phosphate isomerase activity"/>
    <property type="evidence" value="ECO:0007669"/>
    <property type="project" value="UniProtKB-EC"/>
</dbReference>
<sequence>MQIKTVRTKEELASVLLSPEEKGPDFAYWVFSGVSQGGQWENMTVLTPGTYGQEFVKTFGHYHNDPHEETYRVVSGKGILLLQKKHFEEGSWTPNKVDRFIIVSILPGDETLITQEWGHSLSNVGNEPLITLDNWTHGHTPADYEEIEELHGMAFYLVKKDGTADIDPNPNYTDHPTPEFMTAAEFAKITKQSI</sequence>
<comment type="similarity">
    <text evidence="2">Belongs to the archaeal-type GPI family.</text>
</comment>
<keyword evidence="5" id="KW-0324">Glycolysis</keyword>
<dbReference type="GO" id="GO:0006094">
    <property type="term" value="P:gluconeogenesis"/>
    <property type="evidence" value="ECO:0007669"/>
    <property type="project" value="UniProtKB-KW"/>
</dbReference>
<comment type="pathway">
    <text evidence="1">Carbohydrate degradation; glycolysis; D-glyceraldehyde 3-phosphate and glycerone phosphate from D-glucose: step 2/4.</text>
</comment>
<reference evidence="8 9" key="1">
    <citation type="journal article" date="2015" name="Nature">
        <title>rRNA introns, odd ribosomes, and small enigmatic genomes across a large radiation of phyla.</title>
        <authorList>
            <person name="Brown C.T."/>
            <person name="Hug L.A."/>
            <person name="Thomas B.C."/>
            <person name="Sharon I."/>
            <person name="Castelle C.J."/>
            <person name="Singh A."/>
            <person name="Wilkins M.J."/>
            <person name="Williams K.H."/>
            <person name="Banfield J.F."/>
        </authorList>
    </citation>
    <scope>NUCLEOTIDE SEQUENCE [LARGE SCALE GENOMIC DNA]</scope>
</reference>
<dbReference type="InterPro" id="IPR010551">
    <property type="entry name" value="G6P_isomerase_prok"/>
</dbReference>
<feature type="domain" description="Glucose-6-phosphate isomerase prokaryote" evidence="7">
    <location>
        <begin position="42"/>
        <end position="162"/>
    </location>
</feature>
<protein>
    <recommendedName>
        <fullName evidence="3">glucose-6-phosphate isomerase</fullName>
        <ecNumber evidence="3">5.3.1.9</ecNumber>
    </recommendedName>
</protein>
<dbReference type="EMBL" id="LBYA01000021">
    <property type="protein sequence ID" value="KKR42514.1"/>
    <property type="molecule type" value="Genomic_DNA"/>
</dbReference>
<dbReference type="InterPro" id="IPR011051">
    <property type="entry name" value="RmlC_Cupin_sf"/>
</dbReference>
<dbReference type="AlphaFoldDB" id="A0A0G0QPZ4"/>
<evidence type="ECO:0000256" key="5">
    <source>
        <dbReference type="ARBA" id="ARBA00023152"/>
    </source>
</evidence>
<dbReference type="SUPFAM" id="SSF51182">
    <property type="entry name" value="RmlC-like cupins"/>
    <property type="match status" value="1"/>
</dbReference>
<evidence type="ECO:0000259" key="7">
    <source>
        <dbReference type="Pfam" id="PF06560"/>
    </source>
</evidence>
<dbReference type="Proteomes" id="UP000034215">
    <property type="component" value="Unassembled WGS sequence"/>
</dbReference>
<proteinExistence type="inferred from homology"/>
<dbReference type="Gene3D" id="2.60.120.10">
    <property type="entry name" value="Jelly Rolls"/>
    <property type="match status" value="1"/>
</dbReference>
<comment type="caution">
    <text evidence="8">The sequence shown here is derived from an EMBL/GenBank/DDBJ whole genome shotgun (WGS) entry which is preliminary data.</text>
</comment>
<accession>A0A0G0QPZ4</accession>
<evidence type="ECO:0000256" key="3">
    <source>
        <dbReference type="ARBA" id="ARBA00011952"/>
    </source>
</evidence>
<comment type="catalytic activity">
    <reaction evidence="6">
        <text>alpha-D-glucose 6-phosphate = beta-D-fructose 6-phosphate</text>
        <dbReference type="Rhea" id="RHEA:11816"/>
        <dbReference type="ChEBI" id="CHEBI:57634"/>
        <dbReference type="ChEBI" id="CHEBI:58225"/>
        <dbReference type="EC" id="5.3.1.9"/>
    </reaction>
</comment>
<dbReference type="EC" id="5.3.1.9" evidence="3"/>
<dbReference type="GO" id="GO:0005737">
    <property type="term" value="C:cytoplasm"/>
    <property type="evidence" value="ECO:0007669"/>
    <property type="project" value="InterPro"/>
</dbReference>
<evidence type="ECO:0000313" key="9">
    <source>
        <dbReference type="Proteomes" id="UP000034215"/>
    </source>
</evidence>
<gene>
    <name evidence="8" type="ORF">UT76_C0021G0013</name>
</gene>
<dbReference type="UniPathway" id="UPA00109">
    <property type="reaction ID" value="UER00181"/>
</dbReference>
<dbReference type="CDD" id="cd02218">
    <property type="entry name" value="cupin_PGI"/>
    <property type="match status" value="1"/>
</dbReference>
<name>A0A0G0QPZ4_9BACT</name>
<keyword evidence="4" id="KW-0312">Gluconeogenesis</keyword>
<evidence type="ECO:0000256" key="4">
    <source>
        <dbReference type="ARBA" id="ARBA00022432"/>
    </source>
</evidence>
<organism evidence="8 9">
    <name type="scientific">Candidatus Woesebacteria bacterium GW2011_GWB1_40_12</name>
    <dbReference type="NCBI Taxonomy" id="1618576"/>
    <lineage>
        <taxon>Bacteria</taxon>
        <taxon>Candidatus Woeseibacteriota</taxon>
    </lineage>
</organism>